<reference evidence="5" key="1">
    <citation type="submission" date="2023-07" db="EMBL/GenBank/DDBJ databases">
        <authorList>
            <consortium name="CYATHOMIX"/>
        </authorList>
    </citation>
    <scope>NUCLEOTIDE SEQUENCE</scope>
    <source>
        <strain evidence="5">N/A</strain>
    </source>
</reference>
<feature type="compositionally biased region" description="Polar residues" evidence="2">
    <location>
        <begin position="49"/>
        <end position="62"/>
    </location>
</feature>
<sequence>MRRFVCFLLVLQITMGQIQNVYDMQRCGISQINDAAQNSLGKRVRRSSADAQSNNQPINGDASNKDLDENAISDQDDNDFMQEKVMGGKRAARGELPWAVYILTSEELCGGTLISRRHVVTAAHCFSASKWKMGRCNTSDMYPMEAVINSTKVFVGGSCLFPNIAGCNTSDIGKMYKVARASYEQYFAFNCKGTHDIALLELTEDVPKTINHVCLPFLHQLEEIEDPYLKLRSFGWGLDPLKYTNIPSPYLQIAELGVKSSKEECNRMKNWKSNDTFCTKSGPQYICRGDSGGGVTATIRKRTYLIGIISFGPNCIRVAKGKNISHPQVSTDIMYYKEVIKNNSYIKRMGHTPSNVYVLHIQRSCVQLRQSL</sequence>
<comment type="caution">
    <text evidence="5">The sequence shown here is derived from an EMBL/GenBank/DDBJ whole genome shotgun (WGS) entry which is preliminary data.</text>
</comment>
<feature type="signal peptide" evidence="3">
    <location>
        <begin position="1"/>
        <end position="16"/>
    </location>
</feature>
<dbReference type="InterPro" id="IPR043504">
    <property type="entry name" value="Peptidase_S1_PA_chymotrypsin"/>
</dbReference>
<organism evidence="5 6">
    <name type="scientific">Cylicocyclus nassatus</name>
    <name type="common">Nematode worm</name>
    <dbReference type="NCBI Taxonomy" id="53992"/>
    <lineage>
        <taxon>Eukaryota</taxon>
        <taxon>Metazoa</taxon>
        <taxon>Ecdysozoa</taxon>
        <taxon>Nematoda</taxon>
        <taxon>Chromadorea</taxon>
        <taxon>Rhabditida</taxon>
        <taxon>Rhabditina</taxon>
        <taxon>Rhabditomorpha</taxon>
        <taxon>Strongyloidea</taxon>
        <taxon>Strongylidae</taxon>
        <taxon>Cylicocyclus</taxon>
    </lineage>
</organism>
<dbReference type="InterPro" id="IPR009003">
    <property type="entry name" value="Peptidase_S1_PA"/>
</dbReference>
<feature type="chain" id="PRO_5041343880" description="Peptidase S1 domain-containing protein" evidence="3">
    <location>
        <begin position="17"/>
        <end position="372"/>
    </location>
</feature>
<protein>
    <recommendedName>
        <fullName evidence="4">Peptidase S1 domain-containing protein</fullName>
    </recommendedName>
</protein>
<gene>
    <name evidence="5" type="ORF">CYNAS_LOCUS11759</name>
</gene>
<evidence type="ECO:0000313" key="5">
    <source>
        <dbReference type="EMBL" id="CAJ0599776.1"/>
    </source>
</evidence>
<dbReference type="PROSITE" id="PS00134">
    <property type="entry name" value="TRYPSIN_HIS"/>
    <property type="match status" value="1"/>
</dbReference>
<feature type="region of interest" description="Disordered" evidence="2">
    <location>
        <begin position="40"/>
        <end position="74"/>
    </location>
</feature>
<dbReference type="Proteomes" id="UP001176961">
    <property type="component" value="Unassembled WGS sequence"/>
</dbReference>
<name>A0AA36GWR1_CYLNA</name>
<proteinExistence type="predicted"/>
<dbReference type="PANTHER" id="PTHR24253">
    <property type="entry name" value="TRANSMEMBRANE PROTEASE SERINE"/>
    <property type="match status" value="1"/>
</dbReference>
<dbReference type="InterPro" id="IPR018114">
    <property type="entry name" value="TRYPSIN_HIS"/>
</dbReference>
<dbReference type="Pfam" id="PF00089">
    <property type="entry name" value="Trypsin"/>
    <property type="match status" value="2"/>
</dbReference>
<dbReference type="PROSITE" id="PS50240">
    <property type="entry name" value="TRYPSIN_DOM"/>
    <property type="match status" value="1"/>
</dbReference>
<dbReference type="Gene3D" id="2.40.10.10">
    <property type="entry name" value="Trypsin-like serine proteases"/>
    <property type="match status" value="1"/>
</dbReference>
<evidence type="ECO:0000313" key="6">
    <source>
        <dbReference type="Proteomes" id="UP001176961"/>
    </source>
</evidence>
<dbReference type="InterPro" id="IPR001254">
    <property type="entry name" value="Trypsin_dom"/>
</dbReference>
<dbReference type="PRINTS" id="PR00722">
    <property type="entry name" value="CHYMOTRYPSIN"/>
</dbReference>
<feature type="domain" description="Peptidase S1" evidence="4">
    <location>
        <begin position="85"/>
        <end position="345"/>
    </location>
</feature>
<evidence type="ECO:0000256" key="1">
    <source>
        <dbReference type="ARBA" id="ARBA00023157"/>
    </source>
</evidence>
<dbReference type="SUPFAM" id="SSF50494">
    <property type="entry name" value="Trypsin-like serine proteases"/>
    <property type="match status" value="1"/>
</dbReference>
<dbReference type="InterPro" id="IPR001314">
    <property type="entry name" value="Peptidase_S1A"/>
</dbReference>
<dbReference type="GO" id="GO:0004252">
    <property type="term" value="F:serine-type endopeptidase activity"/>
    <property type="evidence" value="ECO:0007669"/>
    <property type="project" value="InterPro"/>
</dbReference>
<accession>A0AA36GWR1</accession>
<evidence type="ECO:0000256" key="3">
    <source>
        <dbReference type="SAM" id="SignalP"/>
    </source>
</evidence>
<keyword evidence="6" id="KW-1185">Reference proteome</keyword>
<dbReference type="AlphaFoldDB" id="A0AA36GWR1"/>
<dbReference type="PANTHER" id="PTHR24253:SF153">
    <property type="entry name" value="SERINE PROTEASE HEPSIN"/>
    <property type="match status" value="1"/>
</dbReference>
<dbReference type="SMART" id="SM00020">
    <property type="entry name" value="Tryp_SPc"/>
    <property type="match status" value="1"/>
</dbReference>
<dbReference type="EMBL" id="CATQJL010000223">
    <property type="protein sequence ID" value="CAJ0599776.1"/>
    <property type="molecule type" value="Genomic_DNA"/>
</dbReference>
<keyword evidence="1" id="KW-1015">Disulfide bond</keyword>
<dbReference type="GO" id="GO:0006508">
    <property type="term" value="P:proteolysis"/>
    <property type="evidence" value="ECO:0007669"/>
    <property type="project" value="InterPro"/>
</dbReference>
<evidence type="ECO:0000256" key="2">
    <source>
        <dbReference type="SAM" id="MobiDB-lite"/>
    </source>
</evidence>
<evidence type="ECO:0000259" key="4">
    <source>
        <dbReference type="PROSITE" id="PS50240"/>
    </source>
</evidence>
<keyword evidence="3" id="KW-0732">Signal</keyword>